<reference evidence="5 6" key="1">
    <citation type="journal article" date="2011" name="Proc. Natl. Acad. Sci. U.S.A.">
        <title>Comparative genomics of xylose-fermenting fungi for enhanced biofuel production.</title>
        <authorList>
            <person name="Wohlbach D.J."/>
            <person name="Kuo A."/>
            <person name="Sato T.K."/>
            <person name="Potts K.M."/>
            <person name="Salamov A.A."/>
            <person name="LaButti K.M."/>
            <person name="Sun H."/>
            <person name="Clum A."/>
            <person name="Pangilinan J.L."/>
            <person name="Lindquist E.A."/>
            <person name="Lucas S."/>
            <person name="Lapidus A."/>
            <person name="Jin M."/>
            <person name="Gunawan C."/>
            <person name="Balan V."/>
            <person name="Dale B.E."/>
            <person name="Jeffries T.W."/>
            <person name="Zinkel R."/>
            <person name="Barry K.W."/>
            <person name="Grigoriev I.V."/>
            <person name="Gasch A.P."/>
        </authorList>
    </citation>
    <scope>NUCLEOTIDE SEQUENCE [LARGE SCALE GENOMIC DNA]</scope>
    <source>
        <strain evidence="6">NRRL Y-27907 / 11-Y1</strain>
    </source>
</reference>
<evidence type="ECO:0000313" key="5">
    <source>
        <dbReference type="EMBL" id="EGW32009.1"/>
    </source>
</evidence>
<protein>
    <submittedName>
        <fullName evidence="5">Protein FMP52, mitochondrial</fullName>
    </submittedName>
</protein>
<proteinExistence type="inferred from homology"/>
<dbReference type="OMA" id="WSIHASK"/>
<dbReference type="OrthoDB" id="430436at2759"/>
<keyword evidence="3" id="KW-0496">Mitochondrion</keyword>
<dbReference type="GO" id="GO:0005741">
    <property type="term" value="C:mitochondrial outer membrane"/>
    <property type="evidence" value="ECO:0007669"/>
    <property type="project" value="UniProtKB-SubCell"/>
</dbReference>
<dbReference type="HOGENOM" id="CLU_071330_2_2_1"/>
<dbReference type="InterPro" id="IPR014843">
    <property type="entry name" value="Him1/Fmp52"/>
</dbReference>
<comment type="similarity">
    <text evidence="2">Belongs to the FMP52 family.</text>
</comment>
<keyword evidence="6" id="KW-1185">Reference proteome</keyword>
<dbReference type="InterPro" id="IPR036291">
    <property type="entry name" value="NAD(P)-bd_dom_sf"/>
</dbReference>
<dbReference type="EMBL" id="GL996502">
    <property type="protein sequence ID" value="EGW32009.1"/>
    <property type="molecule type" value="Genomic_DNA"/>
</dbReference>
<keyword evidence="3" id="KW-1000">Mitochondrion outer membrane</keyword>
<sequence>MSAFILGSTGLVGTQIVRSLEKSTAFSTLYPISRKSPTDHSLCPKINLLIEPNTGSWPGLIKSHPNTTTLISSLGSTITKAGSKQAFHDIDYGLNYSVAKSAKENGTKTMILISSVGAHPDSWFHYLKTKGELERDVKELGFDHTVIIRPGALLGKRESSIGWRSEVGMWFGRVAKNTPVRRLLNPIEDFDVARVVVDFAERAEKGDLEKGVTIVEPHQLVDLANKLVNN</sequence>
<comment type="subcellular location">
    <subcellularLocation>
        <location evidence="1">Mitochondrion outer membrane</location>
        <topology evidence="1">Peripheral membrane protein</topology>
    </subcellularLocation>
</comment>
<dbReference type="STRING" id="619300.G3ANS4"/>
<evidence type="ECO:0000256" key="3">
    <source>
        <dbReference type="ARBA" id="ARBA00022787"/>
    </source>
</evidence>
<dbReference type="RefSeq" id="XP_007375285.1">
    <property type="nucleotide sequence ID" value="XM_007375223.1"/>
</dbReference>
<dbReference type="PANTHER" id="PTHR14097">
    <property type="entry name" value="OXIDOREDUCTASE HTATIP2"/>
    <property type="match status" value="1"/>
</dbReference>
<dbReference type="Gene3D" id="3.40.50.720">
    <property type="entry name" value="NAD(P)-binding Rossmann-like Domain"/>
    <property type="match status" value="1"/>
</dbReference>
<organism evidence="6">
    <name type="scientific">Spathaspora passalidarum (strain NRRL Y-27907 / 11-Y1)</name>
    <dbReference type="NCBI Taxonomy" id="619300"/>
    <lineage>
        <taxon>Eukaryota</taxon>
        <taxon>Fungi</taxon>
        <taxon>Dikarya</taxon>
        <taxon>Ascomycota</taxon>
        <taxon>Saccharomycotina</taxon>
        <taxon>Pichiomycetes</taxon>
        <taxon>Debaryomycetaceae</taxon>
        <taxon>Spathaspora</taxon>
    </lineage>
</organism>
<dbReference type="InParanoid" id="G3ANS4"/>
<keyword evidence="3" id="KW-0472">Membrane</keyword>
<evidence type="ECO:0000256" key="1">
    <source>
        <dbReference type="ARBA" id="ARBA00004450"/>
    </source>
</evidence>
<name>G3ANS4_SPAPN</name>
<dbReference type="GeneID" id="18873718"/>
<dbReference type="GO" id="GO:0051170">
    <property type="term" value="P:import into nucleus"/>
    <property type="evidence" value="ECO:0007669"/>
    <property type="project" value="TreeGrafter"/>
</dbReference>
<dbReference type="KEGG" id="spaa:SPAPADRAFT_61112"/>
<keyword evidence="4" id="KW-0809">Transit peptide</keyword>
<dbReference type="Proteomes" id="UP000000709">
    <property type="component" value="Unassembled WGS sequence"/>
</dbReference>
<dbReference type="PANTHER" id="PTHR14097:SF7">
    <property type="entry name" value="OXIDOREDUCTASE HTATIP2"/>
    <property type="match status" value="1"/>
</dbReference>
<dbReference type="AlphaFoldDB" id="G3ANS4"/>
<evidence type="ECO:0000256" key="4">
    <source>
        <dbReference type="ARBA" id="ARBA00022946"/>
    </source>
</evidence>
<evidence type="ECO:0000313" key="6">
    <source>
        <dbReference type="Proteomes" id="UP000000709"/>
    </source>
</evidence>
<accession>G3ANS4</accession>
<dbReference type="eggNOG" id="KOG4039">
    <property type="taxonomic scope" value="Eukaryota"/>
</dbReference>
<gene>
    <name evidence="5" type="ORF">SPAPADRAFT_61112</name>
</gene>
<evidence type="ECO:0000256" key="2">
    <source>
        <dbReference type="ARBA" id="ARBA00006617"/>
    </source>
</evidence>
<dbReference type="SUPFAM" id="SSF51735">
    <property type="entry name" value="NAD(P)-binding Rossmann-fold domains"/>
    <property type="match status" value="1"/>
</dbReference>
<dbReference type="Pfam" id="PF08732">
    <property type="entry name" value="HIM1"/>
    <property type="match status" value="1"/>
</dbReference>